<dbReference type="PANTHER" id="PTHR30189:SF1">
    <property type="entry name" value="LPS-ASSEMBLY PROTEIN LPTD"/>
    <property type="match status" value="1"/>
</dbReference>
<evidence type="ECO:0000313" key="5">
    <source>
        <dbReference type="Proteomes" id="UP000626148"/>
    </source>
</evidence>
<reference evidence="4" key="2">
    <citation type="submission" date="2020-09" db="EMBL/GenBank/DDBJ databases">
        <authorList>
            <person name="Sun Q."/>
            <person name="Kim S."/>
        </authorList>
    </citation>
    <scope>NUCLEOTIDE SEQUENCE</scope>
    <source>
        <strain evidence="4">KCTC 22169</strain>
    </source>
</reference>
<evidence type="ECO:0000256" key="1">
    <source>
        <dbReference type="ARBA" id="ARBA00023237"/>
    </source>
</evidence>
<dbReference type="GO" id="GO:0015920">
    <property type="term" value="P:lipopolysaccharide transport"/>
    <property type="evidence" value="ECO:0007669"/>
    <property type="project" value="InterPro"/>
</dbReference>
<reference evidence="4" key="1">
    <citation type="journal article" date="2014" name="Int. J. Syst. Evol. Microbiol.">
        <title>Complete genome sequence of Corynebacterium casei LMG S-19264T (=DSM 44701T), isolated from a smear-ripened cheese.</title>
        <authorList>
            <consortium name="US DOE Joint Genome Institute (JGI-PGF)"/>
            <person name="Walter F."/>
            <person name="Albersmeier A."/>
            <person name="Kalinowski J."/>
            <person name="Ruckert C."/>
        </authorList>
    </citation>
    <scope>NUCLEOTIDE SEQUENCE</scope>
    <source>
        <strain evidence="4">KCTC 22169</strain>
    </source>
</reference>
<dbReference type="EMBL" id="BMXR01000002">
    <property type="protein sequence ID" value="GGX45400.1"/>
    <property type="molecule type" value="Genomic_DNA"/>
</dbReference>
<comment type="subunit">
    <text evidence="2">Component of the lipopolysaccharide transport and assembly complex. Interacts with LptE and LptA.</text>
</comment>
<keyword evidence="1 2" id="KW-0998">Cell outer membrane</keyword>
<proteinExistence type="inferred from homology"/>
<feature type="signal peptide" evidence="2">
    <location>
        <begin position="1"/>
        <end position="27"/>
    </location>
</feature>
<comment type="subcellular location">
    <subcellularLocation>
        <location evidence="2">Cell outer membrane</location>
    </subcellularLocation>
</comment>
<dbReference type="GO" id="GO:1990351">
    <property type="term" value="C:transporter complex"/>
    <property type="evidence" value="ECO:0007669"/>
    <property type="project" value="TreeGrafter"/>
</dbReference>
<dbReference type="AlphaFoldDB" id="A0A918N6W9"/>
<feature type="domain" description="LptD C-terminal" evidence="3">
    <location>
        <begin position="328"/>
        <end position="724"/>
    </location>
</feature>
<evidence type="ECO:0000313" key="4">
    <source>
        <dbReference type="EMBL" id="GGX45400.1"/>
    </source>
</evidence>
<dbReference type="RefSeq" id="WP_189607437.1">
    <property type="nucleotide sequence ID" value="NZ_BMXR01000002.1"/>
</dbReference>
<dbReference type="GO" id="GO:0009279">
    <property type="term" value="C:cell outer membrane"/>
    <property type="evidence" value="ECO:0007669"/>
    <property type="project" value="UniProtKB-SubCell"/>
</dbReference>
<organism evidence="4 5">
    <name type="scientific">Saccharospirillum salsuginis</name>
    <dbReference type="NCBI Taxonomy" id="418750"/>
    <lineage>
        <taxon>Bacteria</taxon>
        <taxon>Pseudomonadati</taxon>
        <taxon>Pseudomonadota</taxon>
        <taxon>Gammaproteobacteria</taxon>
        <taxon>Oceanospirillales</taxon>
        <taxon>Saccharospirillaceae</taxon>
        <taxon>Saccharospirillum</taxon>
    </lineage>
</organism>
<evidence type="ECO:0000259" key="3">
    <source>
        <dbReference type="Pfam" id="PF04453"/>
    </source>
</evidence>
<comment type="function">
    <text evidence="2">Together with LptE, is involved in the assembly of lipopolysaccharide (LPS) at the surface of the outer membrane.</text>
</comment>
<dbReference type="Pfam" id="PF04453">
    <property type="entry name" value="LptD"/>
    <property type="match status" value="1"/>
</dbReference>
<sequence precursor="true">MPISNRPTLPSFRALLLAACVPSVVTAEDNPVLEDWRPFEALPASEQVGIAPYCPGGFVDPLKLDPTVDPNLPNEQSPITFLFDYSREISEDGAALVGNVSARQNTFRAQADEFIYERPSNSGELLGHVRLRTIGILVTGEEADLNFDDQTSTVDNAHFALHEQDMHGSARTLYRSGGNYLEGQSASFTRCMPQDPQWQIRAASFEVDRDTGIAKAWHARFEIKSIPVFYFPYVSFPIDDRRRSGFLTATYGLGEGPSFSELAVPYYFNLAPNFDDTLTLHYFSDLGWLARNEFRFLTENHNGISDIDWQLRNDAELQDETANAEDVQRWAVRHRQNGQLTDSTSYNLDTRWVSDIQYDQNFNNGGDPVEDQKLNLGLIQQVPTGTVRVNTKATTPVQDSESKFHTASVNASTRIGQFSPSILGEWQEPKDDTVTAAQHGLKRLPEASLRYQPLGLPGSLTFNNTLTYSRFTRELDEERLDALTGNQVTYATTTHRYYANAGLSYPFDVEWGYLRPEIEGIYWAYDRINELDPNFSFEDEDFQKSPDAEAWRFTTDSRMILERPYATADGLVVHSLEPRLHYTYTPYVDQDHLPDLNTSAVDNDFKLFTKSRFSGLDRVGDMNRVSAALDTRLRDRESGSEIVFLGVSKGLKLSQERVTEGDAEEIDPDFVPEYSPNYLDARWTPERHLQINASAQWEHRTWDLDGYSLDVTLLPPNRSFLRVGITGDNLTEGEGTQSLAVSTYWPLRENLAVIGYANWEKPLEDGVETDDFRYTDLVYGLDYDSCCWNVRLVGFNSVPDEDDEETTETGLFASRTDSGIKFEFTLKGLGGSTGTVESLLDEKVPGYRGRLFTYR</sequence>
<dbReference type="PANTHER" id="PTHR30189">
    <property type="entry name" value="LPS-ASSEMBLY PROTEIN"/>
    <property type="match status" value="1"/>
</dbReference>
<keyword evidence="2" id="KW-0472">Membrane</keyword>
<dbReference type="InterPro" id="IPR050218">
    <property type="entry name" value="LptD"/>
</dbReference>
<comment type="caution">
    <text evidence="2">Lacks conserved residue(s) required for the propagation of feature annotation.</text>
</comment>
<keyword evidence="5" id="KW-1185">Reference proteome</keyword>
<protein>
    <recommendedName>
        <fullName evidence="2">LPS-assembly protein LptD</fullName>
    </recommendedName>
</protein>
<dbReference type="HAMAP" id="MF_01411">
    <property type="entry name" value="LPS_assembly_LptD"/>
    <property type="match status" value="1"/>
</dbReference>
<feature type="chain" id="PRO_5038201391" description="LPS-assembly protein LptD" evidence="2">
    <location>
        <begin position="28"/>
        <end position="855"/>
    </location>
</feature>
<dbReference type="Proteomes" id="UP000626148">
    <property type="component" value="Unassembled WGS sequence"/>
</dbReference>
<comment type="caution">
    <text evidence="4">The sequence shown here is derived from an EMBL/GenBank/DDBJ whole genome shotgun (WGS) entry which is preliminary data.</text>
</comment>
<evidence type="ECO:0000256" key="2">
    <source>
        <dbReference type="HAMAP-Rule" id="MF_01411"/>
    </source>
</evidence>
<name>A0A918N6W9_9GAMM</name>
<keyword evidence="2" id="KW-0732">Signal</keyword>
<dbReference type="GO" id="GO:0043165">
    <property type="term" value="P:Gram-negative-bacterium-type cell outer membrane assembly"/>
    <property type="evidence" value="ECO:0007669"/>
    <property type="project" value="UniProtKB-UniRule"/>
</dbReference>
<gene>
    <name evidence="2 4" type="primary">lptD</name>
    <name evidence="4" type="ORF">GCM10007392_10490</name>
</gene>
<accession>A0A918N6W9</accession>
<dbReference type="InterPro" id="IPR007543">
    <property type="entry name" value="LptD_C"/>
</dbReference>
<dbReference type="InterPro" id="IPR020889">
    <property type="entry name" value="LipoPS_assembly_LptD"/>
</dbReference>
<comment type="similarity">
    <text evidence="2">Belongs to the LptD family.</text>
</comment>